<organism evidence="1">
    <name type="scientific">bioreactor metagenome</name>
    <dbReference type="NCBI Taxonomy" id="1076179"/>
    <lineage>
        <taxon>unclassified sequences</taxon>
        <taxon>metagenomes</taxon>
        <taxon>ecological metagenomes</taxon>
    </lineage>
</organism>
<protein>
    <submittedName>
        <fullName evidence="1">Uncharacterized protein</fullName>
    </submittedName>
</protein>
<dbReference type="EMBL" id="VSSQ01018384">
    <property type="protein sequence ID" value="MPM61517.1"/>
    <property type="molecule type" value="Genomic_DNA"/>
</dbReference>
<proteinExistence type="predicted"/>
<evidence type="ECO:0000313" key="1">
    <source>
        <dbReference type="EMBL" id="MPM61517.1"/>
    </source>
</evidence>
<accession>A0A645B7Y8</accession>
<name>A0A645B7Y8_9ZZZZ</name>
<comment type="caution">
    <text evidence="1">The sequence shown here is derived from an EMBL/GenBank/DDBJ whole genome shotgun (WGS) entry which is preliminary data.</text>
</comment>
<sequence>MKMSMIEALEKLAELNDYEEILVQTNTEEPTLIDLAIDDIRNFADDPDKTFDLIVTEDTIKELDENGNIKSGEELYKVIR</sequence>
<gene>
    <name evidence="1" type="ORF">SDC9_108377</name>
</gene>
<dbReference type="AlphaFoldDB" id="A0A645B7Y8"/>
<reference evidence="1" key="1">
    <citation type="submission" date="2019-08" db="EMBL/GenBank/DDBJ databases">
        <authorList>
            <person name="Kucharzyk K."/>
            <person name="Murdoch R.W."/>
            <person name="Higgins S."/>
            <person name="Loffler F."/>
        </authorList>
    </citation>
    <scope>NUCLEOTIDE SEQUENCE</scope>
</reference>